<evidence type="ECO:0000256" key="1">
    <source>
        <dbReference type="ARBA" id="ARBA00008857"/>
    </source>
</evidence>
<dbReference type="Gene3D" id="3.30.160.390">
    <property type="entry name" value="Integrase, DNA-binding domain"/>
    <property type="match status" value="1"/>
</dbReference>
<dbReference type="Pfam" id="PF13356">
    <property type="entry name" value="Arm-DNA-bind_3"/>
    <property type="match status" value="1"/>
</dbReference>
<dbReference type="InterPro" id="IPR013762">
    <property type="entry name" value="Integrase-like_cat_sf"/>
</dbReference>
<gene>
    <name evidence="6" type="ORF">K6Y31_16020</name>
</gene>
<evidence type="ECO:0000313" key="7">
    <source>
        <dbReference type="Proteomes" id="UP001201273"/>
    </source>
</evidence>
<dbReference type="Proteomes" id="UP001201273">
    <property type="component" value="Unassembled WGS sequence"/>
</dbReference>
<protein>
    <submittedName>
        <fullName evidence="6">Site-specific integrase</fullName>
    </submittedName>
</protein>
<keyword evidence="4" id="KW-0233">DNA recombination</keyword>
<dbReference type="PANTHER" id="PTHR30629:SF2">
    <property type="entry name" value="PROPHAGE INTEGRASE INTS-RELATED"/>
    <property type="match status" value="1"/>
</dbReference>
<dbReference type="PANTHER" id="PTHR30629">
    <property type="entry name" value="PROPHAGE INTEGRASE"/>
    <property type="match status" value="1"/>
</dbReference>
<evidence type="ECO:0000256" key="2">
    <source>
        <dbReference type="ARBA" id="ARBA00022908"/>
    </source>
</evidence>
<dbReference type="Gene3D" id="1.10.150.130">
    <property type="match status" value="1"/>
</dbReference>
<dbReference type="PROSITE" id="PS51898">
    <property type="entry name" value="TYR_RECOMBINASE"/>
    <property type="match status" value="1"/>
</dbReference>
<reference evidence="6 7" key="1">
    <citation type="journal article" date="2022" name="Environ. Microbiol. Rep.">
        <title>Eco-phylogenetic analyses reveal divergent evolution of vitamin B12 metabolism in the marine bacterial family 'Psychromonadaceae'.</title>
        <authorList>
            <person name="Jin X."/>
            <person name="Yang Y."/>
            <person name="Cao H."/>
            <person name="Gao B."/>
            <person name="Zhao Z."/>
        </authorList>
    </citation>
    <scope>NUCLEOTIDE SEQUENCE [LARGE SCALE GENOMIC DNA]</scope>
    <source>
        <strain evidence="6 7">MKS20</strain>
    </source>
</reference>
<dbReference type="RefSeq" id="WP_233053950.1">
    <property type="nucleotide sequence ID" value="NZ_JAIMJA010000017.1"/>
</dbReference>
<dbReference type="InterPro" id="IPR010998">
    <property type="entry name" value="Integrase_recombinase_N"/>
</dbReference>
<dbReference type="Pfam" id="PF00589">
    <property type="entry name" value="Phage_integrase"/>
    <property type="match status" value="1"/>
</dbReference>
<dbReference type="InterPro" id="IPR025166">
    <property type="entry name" value="Integrase_DNA_bind_dom"/>
</dbReference>
<dbReference type="Gene3D" id="1.10.443.10">
    <property type="entry name" value="Intergrase catalytic core"/>
    <property type="match status" value="1"/>
</dbReference>
<proteinExistence type="inferred from homology"/>
<feature type="domain" description="Tyr recombinase" evidence="5">
    <location>
        <begin position="213"/>
        <end position="388"/>
    </location>
</feature>
<keyword evidence="7" id="KW-1185">Reference proteome</keyword>
<dbReference type="InterPro" id="IPR011010">
    <property type="entry name" value="DNA_brk_join_enz"/>
</dbReference>
<evidence type="ECO:0000256" key="4">
    <source>
        <dbReference type="ARBA" id="ARBA00023172"/>
    </source>
</evidence>
<keyword evidence="2" id="KW-0229">DNA integration</keyword>
<dbReference type="InterPro" id="IPR002104">
    <property type="entry name" value="Integrase_catalytic"/>
</dbReference>
<dbReference type="InterPro" id="IPR050808">
    <property type="entry name" value="Phage_Integrase"/>
</dbReference>
<comment type="similarity">
    <text evidence="1">Belongs to the 'phage' integrase family.</text>
</comment>
<comment type="caution">
    <text evidence="6">The sequence shown here is derived from an EMBL/GenBank/DDBJ whole genome shotgun (WGS) entry which is preliminary data.</text>
</comment>
<evidence type="ECO:0000259" key="5">
    <source>
        <dbReference type="PROSITE" id="PS51898"/>
    </source>
</evidence>
<dbReference type="SUPFAM" id="SSF56349">
    <property type="entry name" value="DNA breaking-rejoining enzymes"/>
    <property type="match status" value="1"/>
</dbReference>
<keyword evidence="3" id="KW-0238">DNA-binding</keyword>
<dbReference type="CDD" id="cd00796">
    <property type="entry name" value="INT_Rci_Hp1_C"/>
    <property type="match status" value="1"/>
</dbReference>
<organism evidence="6 7">
    <name type="scientific">Motilimonas cestriensis</name>
    <dbReference type="NCBI Taxonomy" id="2742685"/>
    <lineage>
        <taxon>Bacteria</taxon>
        <taxon>Pseudomonadati</taxon>
        <taxon>Pseudomonadota</taxon>
        <taxon>Gammaproteobacteria</taxon>
        <taxon>Alteromonadales</taxon>
        <taxon>Alteromonadales genera incertae sedis</taxon>
        <taxon>Motilimonas</taxon>
    </lineage>
</organism>
<evidence type="ECO:0000256" key="3">
    <source>
        <dbReference type="ARBA" id="ARBA00023125"/>
    </source>
</evidence>
<sequence>MSKIQHLKKFKFTANKLLALPSNDKSSKSTDLEFSDTEVIGLKCLSGKNGSKRFLFRYRHQGRKGSIAIGHFPDVDLATARKVARQHKGLLAEDIDPKAKRDAVTTFPTVYDFFWDTYLPLAKKHKRSWNDDVSRFKLHCKSLFTLPYNEVTAHQIMQLHLKMSESSSQYRRYAPSTCNRVLALLKTMGKLANQLLDITNVAEKVSLLPEDNARTRYCTIDEIKRLIDASLSYKDIYAGSLIALLFLLGCRESELRLRKWSDVDLDNKTIRVPRTKNGSYHILYLSDLMLDIINKLPRVKGNPYLFVGRFKRGCINRPATQFKTIKATACIDNAEEVLLHTARHSVASNLISNGVDISAVQKLLNHRSIESTLRYAKLSESKQRETSNRISKMLLR</sequence>
<name>A0ABS8WCM5_9GAMM</name>
<accession>A0ABS8WCM5</accession>
<dbReference type="InterPro" id="IPR038488">
    <property type="entry name" value="Integrase_DNA-bd_sf"/>
</dbReference>
<dbReference type="EMBL" id="JAIMJA010000017">
    <property type="protein sequence ID" value="MCE2596308.1"/>
    <property type="molecule type" value="Genomic_DNA"/>
</dbReference>
<evidence type="ECO:0000313" key="6">
    <source>
        <dbReference type="EMBL" id="MCE2596308.1"/>
    </source>
</evidence>